<protein>
    <submittedName>
        <fullName evidence="1 2">FinQ</fullName>
    </submittedName>
</protein>
<dbReference type="Pfam" id="PF26125">
    <property type="entry name" value="AcrVA2-like"/>
    <property type="match status" value="1"/>
</dbReference>
<dbReference type="InterPro" id="IPR058915">
    <property type="entry name" value="AcrVA2-like"/>
</dbReference>
<geneLocation type="plasmid" evidence="1">
    <name>pESBL-12</name>
</geneLocation>
<keyword evidence="1" id="KW-0614">Plasmid</keyword>
<reference evidence="2" key="3">
    <citation type="journal article" date="2015" name="Plasmid">
        <title>Different IncI1 plasmids from Escherichia coli carry ISEcp1-blaCTX-M-15 associated with different Tn2-derived elements.</title>
        <authorList>
            <person name="Zong Z."/>
            <person name="Ginn A.N."/>
            <person name="Dobiasova H."/>
            <person name="Iredell J.R."/>
            <person name="Partridge S.R."/>
        </authorList>
    </citation>
    <scope>NUCLEOTIDE SEQUENCE</scope>
    <source>
        <strain evidence="2">JIE174</strain>
        <plasmid evidence="2">pJIE174</plasmid>
    </source>
</reference>
<sequence length="363" mass="42613">MEMSQLKQPIFLKKIKKVINTIPGLEEQIFACRNKKRSDNPLLFIDRKDEERILMSRLQSQQKNEELASKLESLFHENELSSPHSILCFIYWRYTKKIYRLSEDIISDVANTYVDNIPAQTLKELPSWSIYVSAENLHTILPTSYPIHGFFFYPFLDNNGNIIRLFIIDDLKQSQGTTGLKEKNVDVVNNIIRIKDSREGLLDSRKMECIDGEVVVTVNEKLKDFRDREFNLLNAQISMVLYICSQINDIKEKNQFKRSEKHKKHVHTHHELPAQNIREWDVGIRMGQAIRQYRQAEPTGKERTTIGSKRPHIRRGHWHTYWTGSKKPELAHERKPRLIWLPPVPVNLEDVNKLPVVITPIDK</sequence>
<dbReference type="EMBL" id="CP008735">
    <property type="protein sequence ID" value="AIG72526.1"/>
    <property type="molecule type" value="Genomic_DNA"/>
</dbReference>
<evidence type="ECO:0000313" key="2">
    <source>
        <dbReference type="EMBL" id="AKH45512.1"/>
    </source>
</evidence>
<dbReference type="CDD" id="cd22987">
    <property type="entry name" value="AcrVA2-like"/>
    <property type="match status" value="1"/>
</dbReference>
<dbReference type="AlphaFoldDB" id="A0A075UJE3"/>
<gene>
    <name evidence="2" type="primary">finQ</name>
</gene>
<reference evidence="1" key="2">
    <citation type="submission" date="2014-05" db="EMBL/GenBank/DDBJ databases">
        <authorList>
            <person name="Brouwer M.S.M."/>
            <person name="Bossers A."/>
            <person name="Harders F."/>
            <person name="Mevius D.J."/>
            <person name="Smith H.E."/>
        </authorList>
    </citation>
    <scope>NUCLEOTIDE SEQUENCE</scope>
    <source>
        <strain evidence="1">ESBL-12</strain>
        <plasmid evidence="1">pESBL-12</plasmid>
    </source>
</reference>
<organism evidence="1">
    <name type="scientific">Escherichia coli</name>
    <dbReference type="NCBI Taxonomy" id="562"/>
    <lineage>
        <taxon>Bacteria</taxon>
        <taxon>Pseudomonadati</taxon>
        <taxon>Pseudomonadota</taxon>
        <taxon>Gammaproteobacteria</taxon>
        <taxon>Enterobacterales</taxon>
        <taxon>Enterobacteriaceae</taxon>
        <taxon>Escherichia</taxon>
    </lineage>
</organism>
<evidence type="ECO:0000313" key="1">
    <source>
        <dbReference type="EMBL" id="AIG72526.1"/>
    </source>
</evidence>
<proteinExistence type="predicted"/>
<dbReference type="EMBL" id="EU418931">
    <property type="protein sequence ID" value="AKH45512.1"/>
    <property type="molecule type" value="Genomic_DNA"/>
</dbReference>
<accession>A0A075UJE3</accession>
<reference evidence="1" key="1">
    <citation type="journal article" date="2014" name="Genome Announc.">
        <title>Complete Genome Sequences of IncI1 Plasmids Carrying Extended-Spectrum beta-Lactamase Genes.</title>
        <authorList>
            <person name="Brouwer M.S."/>
            <person name="Bossers A."/>
            <person name="Harders F."/>
            <person name="van Essen-Zandbergen A."/>
            <person name="Mevius D.J."/>
            <person name="Smith H.E."/>
        </authorList>
    </citation>
    <scope>NUCLEOTIDE SEQUENCE</scope>
    <source>
        <strain evidence="1">ESBL-12</strain>
        <plasmid evidence="1">pESBL-12</plasmid>
    </source>
</reference>
<geneLocation type="plasmid" evidence="2">
    <name>pJIE174</name>
</geneLocation>
<name>A0A075UJE3_ECOLX</name>